<name>A0A381QXC5_9ZZZZ</name>
<evidence type="ECO:0000313" key="1">
    <source>
        <dbReference type="EMBL" id="SUZ83820.1"/>
    </source>
</evidence>
<protein>
    <submittedName>
        <fullName evidence="1">Uncharacterized protein</fullName>
    </submittedName>
</protein>
<organism evidence="1">
    <name type="scientific">marine metagenome</name>
    <dbReference type="NCBI Taxonomy" id="408172"/>
    <lineage>
        <taxon>unclassified sequences</taxon>
        <taxon>metagenomes</taxon>
        <taxon>ecological metagenomes</taxon>
    </lineage>
</organism>
<accession>A0A381QXC5</accession>
<gene>
    <name evidence="1" type="ORF">METZ01_LOCUS36674</name>
</gene>
<proteinExistence type="predicted"/>
<reference evidence="1" key="1">
    <citation type="submission" date="2018-05" db="EMBL/GenBank/DDBJ databases">
        <authorList>
            <person name="Lanie J.A."/>
            <person name="Ng W.-L."/>
            <person name="Kazmierczak K.M."/>
            <person name="Andrzejewski T.M."/>
            <person name="Davidsen T.M."/>
            <person name="Wayne K.J."/>
            <person name="Tettelin H."/>
            <person name="Glass J.I."/>
            <person name="Rusch D."/>
            <person name="Podicherti R."/>
            <person name="Tsui H.-C.T."/>
            <person name="Winkler M.E."/>
        </authorList>
    </citation>
    <scope>NUCLEOTIDE SEQUENCE</scope>
</reference>
<dbReference type="AlphaFoldDB" id="A0A381QXC5"/>
<dbReference type="EMBL" id="UINC01001568">
    <property type="protein sequence ID" value="SUZ83820.1"/>
    <property type="molecule type" value="Genomic_DNA"/>
</dbReference>
<sequence>MKRYVKAVPLIGLALLVLVSSDASAQTVEEIIEASLEASGGRAALDAITSVRQTGALTIGTEFGDLEGDSEAVIIPNQKVYEALESDFFAQTSAWNGTSAWQSDSTQGLVDVEGEQALVLAARTLLHPFLAYGRPELLGPTEFRKLEDADLGGRSHHVVLVSGAGVDFHVFVDAETQFISQIQFDQGVPQLGTMTITASTSDYQEHGGVMLPMSNTVDVPGVIELEVRVTGTEINGEVDHSIFEKP</sequence>